<dbReference type="PANTHER" id="PTHR23250">
    <property type="entry name" value="DYSFERLIN-RELATED"/>
    <property type="match status" value="1"/>
</dbReference>
<feature type="signal peptide" evidence="3">
    <location>
        <begin position="1"/>
        <end position="19"/>
    </location>
</feature>
<keyword evidence="1" id="KW-0430">Lectin</keyword>
<evidence type="ECO:0000313" key="4">
    <source>
        <dbReference type="EMBL" id="KAL0979014.1"/>
    </source>
</evidence>
<dbReference type="PANTHER" id="PTHR23250:SF3">
    <property type="entry name" value="FISH-EGG LECTIN-LIKE ISOFORM X1-RELATED"/>
    <property type="match status" value="1"/>
</dbReference>
<organism evidence="4 5">
    <name type="scientific">Umbra pygmaea</name>
    <name type="common">Eastern mudminnow</name>
    <dbReference type="NCBI Taxonomy" id="75934"/>
    <lineage>
        <taxon>Eukaryota</taxon>
        <taxon>Metazoa</taxon>
        <taxon>Chordata</taxon>
        <taxon>Craniata</taxon>
        <taxon>Vertebrata</taxon>
        <taxon>Euteleostomi</taxon>
        <taxon>Actinopterygii</taxon>
        <taxon>Neopterygii</taxon>
        <taxon>Teleostei</taxon>
        <taxon>Protacanthopterygii</taxon>
        <taxon>Esociformes</taxon>
        <taxon>Umbridae</taxon>
        <taxon>Umbra</taxon>
    </lineage>
</organism>
<gene>
    <name evidence="4" type="ORF">UPYG_G00179330</name>
</gene>
<dbReference type="AlphaFoldDB" id="A0ABD0WQ99"/>
<name>A0ABD0WQ99_UMBPY</name>
<dbReference type="SMART" id="SM00706">
    <property type="entry name" value="TECPR"/>
    <property type="match status" value="6"/>
</dbReference>
<keyword evidence="3" id="KW-0732">Signal</keyword>
<reference evidence="4 5" key="1">
    <citation type="submission" date="2024-06" db="EMBL/GenBank/DDBJ databases">
        <authorList>
            <person name="Pan Q."/>
            <person name="Wen M."/>
            <person name="Jouanno E."/>
            <person name="Zahm M."/>
            <person name="Klopp C."/>
            <person name="Cabau C."/>
            <person name="Louis A."/>
            <person name="Berthelot C."/>
            <person name="Parey E."/>
            <person name="Roest Crollius H."/>
            <person name="Montfort J."/>
            <person name="Robinson-Rechavi M."/>
            <person name="Bouchez O."/>
            <person name="Lampietro C."/>
            <person name="Lopez Roques C."/>
            <person name="Donnadieu C."/>
            <person name="Postlethwait J."/>
            <person name="Bobe J."/>
            <person name="Verreycken H."/>
            <person name="Guiguen Y."/>
        </authorList>
    </citation>
    <scope>NUCLEOTIDE SEQUENCE [LARGE SCALE GENOMIC DNA]</scope>
    <source>
        <strain evidence="4">Up_M1</strain>
        <tissue evidence="4">Testis</tissue>
    </source>
</reference>
<dbReference type="InterPro" id="IPR051513">
    <property type="entry name" value="Tectonin_beta-prop"/>
</dbReference>
<accession>A0ABD0WQ99</accession>
<dbReference type="InterPro" id="IPR006624">
    <property type="entry name" value="Beta-propeller_rpt_TECPR"/>
</dbReference>
<comment type="similarity">
    <text evidence="2">Belongs to the tectonin family.</text>
</comment>
<keyword evidence="5" id="KW-1185">Reference proteome</keyword>
<dbReference type="Proteomes" id="UP001557470">
    <property type="component" value="Unassembled WGS sequence"/>
</dbReference>
<evidence type="ECO:0000256" key="1">
    <source>
        <dbReference type="ARBA" id="ARBA00022734"/>
    </source>
</evidence>
<evidence type="ECO:0000313" key="5">
    <source>
        <dbReference type="Proteomes" id="UP001557470"/>
    </source>
</evidence>
<protein>
    <recommendedName>
        <fullName evidence="6">Fish-egg lectin-like</fullName>
    </recommendedName>
</protein>
<feature type="chain" id="PRO_5044746954" description="Fish-egg lectin-like" evidence="3">
    <location>
        <begin position="20"/>
        <end position="259"/>
    </location>
</feature>
<dbReference type="GO" id="GO:0030246">
    <property type="term" value="F:carbohydrate binding"/>
    <property type="evidence" value="ECO:0007669"/>
    <property type="project" value="UniProtKB-KW"/>
</dbReference>
<evidence type="ECO:0000256" key="2">
    <source>
        <dbReference type="ARBA" id="ARBA00038331"/>
    </source>
</evidence>
<dbReference type="EMBL" id="JAGEUA010000005">
    <property type="protein sequence ID" value="KAL0979014.1"/>
    <property type="molecule type" value="Genomic_DNA"/>
</dbReference>
<dbReference type="Pfam" id="PF19193">
    <property type="entry name" value="Tectonin"/>
    <property type="match status" value="1"/>
</dbReference>
<comment type="caution">
    <text evidence="4">The sequence shown here is derived from an EMBL/GenBank/DDBJ whole genome shotgun (WGS) entry which is preliminary data.</text>
</comment>
<proteinExistence type="inferred from homology"/>
<evidence type="ECO:0000256" key="3">
    <source>
        <dbReference type="SAM" id="SignalP"/>
    </source>
</evidence>
<evidence type="ECO:0008006" key="6">
    <source>
        <dbReference type="Google" id="ProtNLM"/>
    </source>
</evidence>
<sequence>MRASVLVLLVPSILAAVHAWDCQEVKNIKNLMQIDASLGLVVAIDVNQIPYYLQRGLIRDDWIRMPGLLKHITVGPAGTWGVDRADTLFQYIAGKWVQVEGTLKQVDAGGDLIIVGANWKDKPFCLRSSATVGYKRPGSPLPWTELPGSVKYYSCGPFGCWAVNKDDSIFFMSLSRDCRNNGWNDIDTKLSMIEVATDGSVFGVNSKGDVYTRDGITAKKPKGTRWSFVPLKKAMKHVSYDQGRLWAVSQSGVTFSCSR</sequence>